<dbReference type="InterPro" id="IPR023271">
    <property type="entry name" value="Aquaporin-like"/>
</dbReference>
<evidence type="ECO:0000256" key="2">
    <source>
        <dbReference type="ARBA" id="ARBA00022692"/>
    </source>
</evidence>
<dbReference type="PANTHER" id="PTHR30520">
    <property type="entry name" value="FORMATE TRANSPORTER-RELATED"/>
    <property type="match status" value="1"/>
</dbReference>
<evidence type="ECO:0000256" key="5">
    <source>
        <dbReference type="SAM" id="MobiDB-lite"/>
    </source>
</evidence>
<dbReference type="PANTHER" id="PTHR30520:SF2">
    <property type="entry name" value="INNER MEMBRANE PROTEIN YFDC"/>
    <property type="match status" value="1"/>
</dbReference>
<gene>
    <name evidence="7" type="ORF">J2R99_002622</name>
</gene>
<sequence>MSDTQDEKPTKRNEERANRGAERAQDSRGLTQREAKTVEKRLRLSVPAIYEVVRQEGEEEMERPTSSLWWSGIAAGLSIGFSLVAEAALREHLPDAPWRPLVDNFGYCVGFLLVILARQQLFTENTIAPILPLAAEFTRKNVLCVIRLWSVVFVANMVGTLGVALFNAALPGTHPEVFQAMLEISQEMMDKSWFTMFVRAIGAGFLIAAIVWILPSASGSEFLVIVLFTYIIAIAEFTHIIAGSVEAFLLVAHGDISIFTMLWHFTVPVLIGNIIGGTALFALLAYAQVKEEIK</sequence>
<evidence type="ECO:0000313" key="7">
    <source>
        <dbReference type="EMBL" id="MDQ0326753.1"/>
    </source>
</evidence>
<keyword evidence="2 6" id="KW-0812">Transmembrane</keyword>
<feature type="region of interest" description="Disordered" evidence="5">
    <location>
        <begin position="1"/>
        <end position="34"/>
    </location>
</feature>
<evidence type="ECO:0000256" key="3">
    <source>
        <dbReference type="ARBA" id="ARBA00022989"/>
    </source>
</evidence>
<keyword evidence="3 6" id="KW-1133">Transmembrane helix</keyword>
<organism evidence="7 8">
    <name type="scientific">Rhodopseudomonas julia</name>
    <dbReference type="NCBI Taxonomy" id="200617"/>
    <lineage>
        <taxon>Bacteria</taxon>
        <taxon>Pseudomonadati</taxon>
        <taxon>Pseudomonadota</taxon>
        <taxon>Alphaproteobacteria</taxon>
        <taxon>Hyphomicrobiales</taxon>
        <taxon>Nitrobacteraceae</taxon>
        <taxon>Rhodopseudomonas</taxon>
    </lineage>
</organism>
<evidence type="ECO:0000256" key="1">
    <source>
        <dbReference type="ARBA" id="ARBA00004141"/>
    </source>
</evidence>
<protein>
    <submittedName>
        <fullName evidence="7">Formate/nitrite transporter FocA (FNT family)</fullName>
    </submittedName>
</protein>
<dbReference type="Proteomes" id="UP001230253">
    <property type="component" value="Unassembled WGS sequence"/>
</dbReference>
<reference evidence="7 8" key="1">
    <citation type="submission" date="2023-07" db="EMBL/GenBank/DDBJ databases">
        <title>Genomic Encyclopedia of Type Strains, Phase IV (KMG-IV): sequencing the most valuable type-strain genomes for metagenomic binning, comparative biology and taxonomic classification.</title>
        <authorList>
            <person name="Goeker M."/>
        </authorList>
    </citation>
    <scope>NUCLEOTIDE SEQUENCE [LARGE SCALE GENOMIC DNA]</scope>
    <source>
        <strain evidence="7 8">DSM 11549</strain>
    </source>
</reference>
<comment type="caution">
    <text evidence="7">The sequence shown here is derived from an EMBL/GenBank/DDBJ whole genome shotgun (WGS) entry which is preliminary data.</text>
</comment>
<dbReference type="InterPro" id="IPR000292">
    <property type="entry name" value="For/NO2_transpt"/>
</dbReference>
<dbReference type="EMBL" id="JAUSUK010000002">
    <property type="protein sequence ID" value="MDQ0326753.1"/>
    <property type="molecule type" value="Genomic_DNA"/>
</dbReference>
<dbReference type="RefSeq" id="WP_307154888.1">
    <property type="nucleotide sequence ID" value="NZ_JAUSUK010000002.1"/>
</dbReference>
<dbReference type="Pfam" id="PF01226">
    <property type="entry name" value="Form_Nir_trans"/>
    <property type="match status" value="1"/>
</dbReference>
<name>A0ABU0C9A4_9BRAD</name>
<feature type="transmembrane region" description="Helical" evidence="6">
    <location>
        <begin position="68"/>
        <end position="89"/>
    </location>
</feature>
<keyword evidence="4 6" id="KW-0472">Membrane</keyword>
<evidence type="ECO:0000256" key="4">
    <source>
        <dbReference type="ARBA" id="ARBA00023136"/>
    </source>
</evidence>
<proteinExistence type="predicted"/>
<feature type="transmembrane region" description="Helical" evidence="6">
    <location>
        <begin position="193"/>
        <end position="215"/>
    </location>
</feature>
<feature type="transmembrane region" description="Helical" evidence="6">
    <location>
        <begin position="148"/>
        <end position="173"/>
    </location>
</feature>
<feature type="transmembrane region" description="Helical" evidence="6">
    <location>
        <begin position="222"/>
        <end position="242"/>
    </location>
</feature>
<dbReference type="Gene3D" id="1.20.1080.10">
    <property type="entry name" value="Glycerol uptake facilitator protein"/>
    <property type="match status" value="1"/>
</dbReference>
<keyword evidence="8" id="KW-1185">Reference proteome</keyword>
<evidence type="ECO:0000313" key="8">
    <source>
        <dbReference type="Proteomes" id="UP001230253"/>
    </source>
</evidence>
<feature type="transmembrane region" description="Helical" evidence="6">
    <location>
        <begin position="262"/>
        <end position="287"/>
    </location>
</feature>
<accession>A0ABU0C9A4</accession>
<comment type="subcellular location">
    <subcellularLocation>
        <location evidence="1">Membrane</location>
        <topology evidence="1">Multi-pass membrane protein</topology>
    </subcellularLocation>
</comment>
<evidence type="ECO:0000256" key="6">
    <source>
        <dbReference type="SAM" id="Phobius"/>
    </source>
</evidence>